<dbReference type="EC" id="2.7.7.7" evidence="1"/>
<evidence type="ECO:0000256" key="5">
    <source>
        <dbReference type="ARBA" id="ARBA00022932"/>
    </source>
</evidence>
<evidence type="ECO:0000256" key="2">
    <source>
        <dbReference type="ARBA" id="ARBA00022679"/>
    </source>
</evidence>
<keyword evidence="4" id="KW-0235">DNA replication</keyword>
<feature type="domain" description="Polymerase/histidinol phosphatase N-terminal" evidence="7">
    <location>
        <begin position="4"/>
        <end position="71"/>
    </location>
</feature>
<accession>A0A345MDZ3</accession>
<dbReference type="InterPro" id="IPR003141">
    <property type="entry name" value="Pol/His_phosphatase_N"/>
</dbReference>
<dbReference type="InterPro" id="IPR016195">
    <property type="entry name" value="Pol/histidinol_Pase-like"/>
</dbReference>
<evidence type="ECO:0000259" key="7">
    <source>
        <dbReference type="SMART" id="SM00481"/>
    </source>
</evidence>
<sequence length="1096" mass="124456">MAYTELHLHDYYSTLDGLNSPDEYMIRAKELGMTHLAQTNHGTLLGHREFQKSAKNAGIVPILGVEAYISPTDRFDRRAKNKRTDGTNVYNHLIILAQGETGMKTLQTLNEKAWTEGFYNKPRIDMELLEEHNDGLIILSGCLNSMLCKAIEAGNVEEAHRIALEFRRILGDRFYIEVQAHNPVYMNQALFEIADKNGIKPVVTSDCHYARKEDLWIEEAMLILSTNPKFSRDFDFTKSQKMDMLERFNYLYPDRVMTFEEIQIYLKSAEEQLADFSRNGFEREDIVKNTEEIASRIEEYAFHQNLDLLPKPKNGNPDELLEKKARAGLRNRGLDKDPVYVERLEEELEIIKSKDFSTYFLVVANTIKWAKDNEILVGPGRGSGAGSLVNYALGITEVDPIKWGLLFFRFINPERNDFPDIDTDFEDRRRNEIKDYLTRKFKHVASIATVGYFKDKGVVRDAARVFRIDPAETDEALKTIATFEEYQTSKATEGYRKKYPEVEKLANELRGRIRQTGMHAAGIVISKEPIANFAPIETAADPKDKTAPRRALVALDMNEAADLGLIKLDALGLKTLSVMGDAVKMIEQRTGRKIVLTDIPLEDKKVYDMISAGHTKGIFQCEAGPYTGLIMNMGGISSFAELAASNALVRPGAMNTIGAEYIARKNGESPVTYPHEDMKWFTEETYGEILYQEQVMLTMTELAGMSMATADKVRKIIGKKKDVSEFEQYKAEFVEGASKKVSKAVAEKLWHDFEAHAGYSFNKSHAVAYSMISYWTAWLKTYYPIEFVYAMMKNENDKDVRTTYLIEAKRMGVKVKLPHVNHSDLDFSVEEDGIRFGLANIKFISTNLGTKLIEARPYENYAALEAKVTEKGNGLNIRVLKALNAIGAATFADNPKRGDERHFFYEYLSIPAFEIPDMPEGVRNQFTPLSAFREDETSIIMGMVKNVKRGKGWSRIEVVDETGEASFFHKEDTLIAPGNMYVMLIANKRLARYVEISDFVRGSSNTFVRYVYSKNLSHVTEGFYYVVSNQTRKTKAGKNMADLVLADGEKNLYPVLVFPQMFHKAYGFCKEGGVIEATLKETQDGDSYFLDEVIPR</sequence>
<dbReference type="Pfam" id="PF17657">
    <property type="entry name" value="DNA_pol3_finger"/>
    <property type="match status" value="1"/>
</dbReference>
<dbReference type="Gene3D" id="3.20.20.140">
    <property type="entry name" value="Metal-dependent hydrolases"/>
    <property type="match status" value="1"/>
</dbReference>
<dbReference type="InterPro" id="IPR029460">
    <property type="entry name" value="DNAPol_HHH"/>
</dbReference>
<keyword evidence="3" id="KW-0548">Nucleotidyltransferase</keyword>
<gene>
    <name evidence="8" type="primary">61</name>
    <name evidence="8" type="ORF">SEA_SPARKLEGODDESS_61</name>
</gene>
<evidence type="ECO:0000256" key="4">
    <source>
        <dbReference type="ARBA" id="ARBA00022705"/>
    </source>
</evidence>
<dbReference type="Pfam" id="PF14579">
    <property type="entry name" value="HHH_6"/>
    <property type="match status" value="1"/>
</dbReference>
<reference evidence="8 9" key="1">
    <citation type="submission" date="2018-07" db="EMBL/GenBank/DDBJ databases">
        <authorList>
            <person name="Dixon J."/>
            <person name="Knudsen H.R."/>
            <person name="Rock W."/>
            <person name="Scott A.N."/>
            <person name="Walsdorf S.L."/>
            <person name="Layton S.R."/>
            <person name="Nayek S."/>
            <person name="Kim T."/>
            <person name="Hughes L.E."/>
            <person name="Garlena R.A."/>
            <person name="Russell D.A."/>
            <person name="Pope W.H."/>
            <person name="Jacobs-Sera D."/>
            <person name="Hatfull G.F."/>
        </authorList>
    </citation>
    <scope>NUCLEOTIDE SEQUENCE [LARGE SCALE GENOMIC DNA]</scope>
</reference>
<dbReference type="Pfam" id="PF02811">
    <property type="entry name" value="PHP"/>
    <property type="match status" value="1"/>
</dbReference>
<dbReference type="InterPro" id="IPR004805">
    <property type="entry name" value="DnaE2/DnaE/PolC"/>
</dbReference>
<protein>
    <recommendedName>
        <fullName evidence="1">DNA-directed DNA polymerase</fullName>
        <ecNumber evidence="1">2.7.7.7</ecNumber>
    </recommendedName>
</protein>
<dbReference type="GO" id="GO:0008408">
    <property type="term" value="F:3'-5' exonuclease activity"/>
    <property type="evidence" value="ECO:0007669"/>
    <property type="project" value="InterPro"/>
</dbReference>
<dbReference type="SUPFAM" id="SSF89550">
    <property type="entry name" value="PHP domain-like"/>
    <property type="match status" value="1"/>
</dbReference>
<dbReference type="GO" id="GO:0006260">
    <property type="term" value="P:DNA replication"/>
    <property type="evidence" value="ECO:0007669"/>
    <property type="project" value="UniProtKB-KW"/>
</dbReference>
<dbReference type="NCBIfam" id="TIGR00594">
    <property type="entry name" value="polc"/>
    <property type="match status" value="1"/>
</dbReference>
<organism evidence="8 9">
    <name type="scientific">Streptomyces phage SparkleGoddess</name>
    <dbReference type="NCBI Taxonomy" id="2283305"/>
    <lineage>
        <taxon>Viruses</taxon>
        <taxon>Duplodnaviria</taxon>
        <taxon>Heunggongvirae</taxon>
        <taxon>Uroviricota</taxon>
        <taxon>Caudoviricetes</taxon>
        <taxon>Stanwilliamsviridae</taxon>
        <taxon>Loccivirinae</taxon>
        <taxon>Gilsonvirus</taxon>
        <taxon>Gilsonvirus comrade</taxon>
    </lineage>
</organism>
<dbReference type="Proteomes" id="UP000259914">
    <property type="component" value="Segment"/>
</dbReference>
<evidence type="ECO:0000313" key="8">
    <source>
        <dbReference type="EMBL" id="AXH68774.1"/>
    </source>
</evidence>
<dbReference type="InterPro" id="IPR011708">
    <property type="entry name" value="DNA_pol3_alpha_NTPase_dom"/>
</dbReference>
<keyword evidence="5" id="KW-0239">DNA-directed DNA polymerase</keyword>
<comment type="catalytic activity">
    <reaction evidence="6">
        <text>DNA(n) + a 2'-deoxyribonucleoside 5'-triphosphate = DNA(n+1) + diphosphate</text>
        <dbReference type="Rhea" id="RHEA:22508"/>
        <dbReference type="Rhea" id="RHEA-COMP:17339"/>
        <dbReference type="Rhea" id="RHEA-COMP:17340"/>
        <dbReference type="ChEBI" id="CHEBI:33019"/>
        <dbReference type="ChEBI" id="CHEBI:61560"/>
        <dbReference type="ChEBI" id="CHEBI:173112"/>
        <dbReference type="EC" id="2.7.7.7"/>
    </reaction>
</comment>
<evidence type="ECO:0000256" key="6">
    <source>
        <dbReference type="ARBA" id="ARBA00049244"/>
    </source>
</evidence>
<name>A0A345MDZ3_9CAUD</name>
<dbReference type="PANTHER" id="PTHR32294">
    <property type="entry name" value="DNA POLYMERASE III SUBUNIT ALPHA"/>
    <property type="match status" value="1"/>
</dbReference>
<dbReference type="SMART" id="SM00481">
    <property type="entry name" value="POLIIIAc"/>
    <property type="match status" value="1"/>
</dbReference>
<evidence type="ECO:0000313" key="9">
    <source>
        <dbReference type="Proteomes" id="UP000259914"/>
    </source>
</evidence>
<proteinExistence type="predicted"/>
<dbReference type="PANTHER" id="PTHR32294:SF0">
    <property type="entry name" value="DNA POLYMERASE III SUBUNIT ALPHA"/>
    <property type="match status" value="1"/>
</dbReference>
<dbReference type="Pfam" id="PF07733">
    <property type="entry name" value="DNA_pol3_alpha"/>
    <property type="match status" value="1"/>
</dbReference>
<dbReference type="InterPro" id="IPR004013">
    <property type="entry name" value="PHP_dom"/>
</dbReference>
<dbReference type="GO" id="GO:0003887">
    <property type="term" value="F:DNA-directed DNA polymerase activity"/>
    <property type="evidence" value="ECO:0007669"/>
    <property type="project" value="UniProtKB-KW"/>
</dbReference>
<evidence type="ECO:0000256" key="1">
    <source>
        <dbReference type="ARBA" id="ARBA00012417"/>
    </source>
</evidence>
<dbReference type="Gene3D" id="1.10.150.870">
    <property type="match status" value="1"/>
</dbReference>
<evidence type="ECO:0000256" key="3">
    <source>
        <dbReference type="ARBA" id="ARBA00022695"/>
    </source>
</evidence>
<dbReference type="InterPro" id="IPR040982">
    <property type="entry name" value="DNA_pol3_finger"/>
</dbReference>
<dbReference type="EMBL" id="MH590589">
    <property type="protein sequence ID" value="AXH68774.1"/>
    <property type="molecule type" value="Genomic_DNA"/>
</dbReference>
<keyword evidence="2" id="KW-0808">Transferase</keyword>